<dbReference type="GO" id="GO:0005737">
    <property type="term" value="C:cytoplasm"/>
    <property type="evidence" value="ECO:0007669"/>
    <property type="project" value="UniProtKB-SubCell"/>
</dbReference>
<name>A0A5J5D0V9_9PERO</name>
<dbReference type="Gene3D" id="3.90.190.10">
    <property type="entry name" value="Protein tyrosine phosphatase superfamily"/>
    <property type="match status" value="1"/>
</dbReference>
<dbReference type="InterPro" id="IPR020422">
    <property type="entry name" value="TYR_PHOSPHATASE_DUAL_dom"/>
</dbReference>
<evidence type="ECO:0000256" key="15">
    <source>
        <dbReference type="SAM" id="MobiDB-lite"/>
    </source>
</evidence>
<comment type="caution">
    <text evidence="18">The sequence shown here is derived from an EMBL/GenBank/DDBJ whole genome shotgun (WGS) entry which is preliminary data.</text>
</comment>
<reference evidence="18 19" key="1">
    <citation type="submission" date="2019-08" db="EMBL/GenBank/DDBJ databases">
        <title>A chromosome-level genome assembly, high-density linkage maps, and genome scans reveal the genomic architecture of hybrid incompatibilities underlying speciation via character displacement in darters (Percidae: Etheostominae).</title>
        <authorList>
            <person name="Moran R.L."/>
            <person name="Catchen J.M."/>
            <person name="Fuller R.C."/>
        </authorList>
    </citation>
    <scope>NUCLEOTIDE SEQUENCE [LARGE SCALE GENOMIC DNA]</scope>
    <source>
        <strain evidence="18">EspeVRDwgs_2016</strain>
        <tissue evidence="18">Muscle</tissue>
    </source>
</reference>
<evidence type="ECO:0000256" key="8">
    <source>
        <dbReference type="ARBA" id="ARBA00022912"/>
    </source>
</evidence>
<evidence type="ECO:0000259" key="17">
    <source>
        <dbReference type="PROSITE" id="PS50056"/>
    </source>
</evidence>
<dbReference type="SUPFAM" id="SSF52799">
    <property type="entry name" value="(Phosphotyrosine protein) phosphatases II"/>
    <property type="match status" value="1"/>
</dbReference>
<comment type="catalytic activity">
    <reaction evidence="12">
        <text>O-phospho-L-tyrosyl-[protein] + H2O = L-tyrosyl-[protein] + phosphate</text>
        <dbReference type="Rhea" id="RHEA:10684"/>
        <dbReference type="Rhea" id="RHEA-COMP:10136"/>
        <dbReference type="Rhea" id="RHEA-COMP:20101"/>
        <dbReference type="ChEBI" id="CHEBI:15377"/>
        <dbReference type="ChEBI" id="CHEBI:43474"/>
        <dbReference type="ChEBI" id="CHEBI:46858"/>
        <dbReference type="ChEBI" id="CHEBI:61978"/>
        <dbReference type="EC" id="3.1.3.48"/>
    </reaction>
</comment>
<evidence type="ECO:0000313" key="18">
    <source>
        <dbReference type="EMBL" id="KAA8587557.1"/>
    </source>
</evidence>
<dbReference type="Pfam" id="PF00782">
    <property type="entry name" value="DSPc"/>
    <property type="match status" value="1"/>
</dbReference>
<dbReference type="EC" id="3.1.3.16" evidence="5"/>
<dbReference type="InterPro" id="IPR000340">
    <property type="entry name" value="Dual-sp_phosphatase_cat-dom"/>
</dbReference>
<evidence type="ECO:0000256" key="10">
    <source>
        <dbReference type="ARBA" id="ARBA00047761"/>
    </source>
</evidence>
<feature type="region of interest" description="Disordered" evidence="15">
    <location>
        <begin position="52"/>
        <end position="72"/>
    </location>
</feature>
<feature type="compositionally biased region" description="Polar residues" evidence="15">
    <location>
        <begin position="52"/>
        <end position="71"/>
    </location>
</feature>
<protein>
    <recommendedName>
        <fullName evidence="14">Dual specificity protein phosphatase 12</fullName>
        <ecNumber evidence="5">3.1.3.16</ecNumber>
        <ecNumber evidence="4">3.1.3.48</ecNumber>
    </recommendedName>
</protein>
<organism evidence="18 19">
    <name type="scientific">Etheostoma spectabile</name>
    <name type="common">orangethroat darter</name>
    <dbReference type="NCBI Taxonomy" id="54343"/>
    <lineage>
        <taxon>Eukaryota</taxon>
        <taxon>Metazoa</taxon>
        <taxon>Chordata</taxon>
        <taxon>Craniata</taxon>
        <taxon>Vertebrata</taxon>
        <taxon>Euteleostomi</taxon>
        <taxon>Actinopterygii</taxon>
        <taxon>Neopterygii</taxon>
        <taxon>Teleostei</taxon>
        <taxon>Neoteleostei</taxon>
        <taxon>Acanthomorphata</taxon>
        <taxon>Eupercaria</taxon>
        <taxon>Perciformes</taxon>
        <taxon>Percoidei</taxon>
        <taxon>Percidae</taxon>
        <taxon>Etheostomatinae</taxon>
        <taxon>Etheostoma</taxon>
    </lineage>
</organism>
<evidence type="ECO:0000259" key="16">
    <source>
        <dbReference type="PROSITE" id="PS50054"/>
    </source>
</evidence>
<keyword evidence="6" id="KW-0963">Cytoplasm</keyword>
<keyword evidence="7" id="KW-0378">Hydrolase</keyword>
<dbReference type="PROSITE" id="PS00383">
    <property type="entry name" value="TYR_PHOSPHATASE_1"/>
    <property type="match status" value="1"/>
</dbReference>
<evidence type="ECO:0000256" key="11">
    <source>
        <dbReference type="ARBA" id="ARBA00048336"/>
    </source>
</evidence>
<dbReference type="PANTHER" id="PTHR45848:SF4">
    <property type="entry name" value="DUAL SPECIFICITY PROTEIN PHOSPHATASE 12"/>
    <property type="match status" value="1"/>
</dbReference>
<keyword evidence="9" id="KW-0539">Nucleus</keyword>
<evidence type="ECO:0000256" key="9">
    <source>
        <dbReference type="ARBA" id="ARBA00023242"/>
    </source>
</evidence>
<comment type="similarity">
    <text evidence="3">Belongs to the protein-tyrosine phosphatase family. Non-receptor class dual specificity subfamily.</text>
</comment>
<comment type="subcellular location">
    <subcellularLocation>
        <location evidence="2">Cytoplasm</location>
    </subcellularLocation>
    <subcellularLocation>
        <location evidence="1">Nucleus</location>
    </subcellularLocation>
</comment>
<gene>
    <name evidence="18" type="ORF">FQN60_016419</name>
</gene>
<dbReference type="FunFam" id="3.90.190.10:FF:000056">
    <property type="entry name" value="Dual specificity phosphatase 12"/>
    <property type="match status" value="1"/>
</dbReference>
<evidence type="ECO:0000256" key="13">
    <source>
        <dbReference type="ARBA" id="ARBA00059753"/>
    </source>
</evidence>
<comment type="catalytic activity">
    <reaction evidence="10">
        <text>O-phospho-L-seryl-[protein] + H2O = L-seryl-[protein] + phosphate</text>
        <dbReference type="Rhea" id="RHEA:20629"/>
        <dbReference type="Rhea" id="RHEA-COMP:9863"/>
        <dbReference type="Rhea" id="RHEA-COMP:11604"/>
        <dbReference type="ChEBI" id="CHEBI:15377"/>
        <dbReference type="ChEBI" id="CHEBI:29999"/>
        <dbReference type="ChEBI" id="CHEBI:43474"/>
        <dbReference type="ChEBI" id="CHEBI:83421"/>
        <dbReference type="EC" id="3.1.3.16"/>
    </reaction>
</comment>
<dbReference type="Proteomes" id="UP000327493">
    <property type="component" value="Chromosome 12"/>
</dbReference>
<dbReference type="EMBL" id="VOFY01000012">
    <property type="protein sequence ID" value="KAA8587557.1"/>
    <property type="molecule type" value="Genomic_DNA"/>
</dbReference>
<evidence type="ECO:0000256" key="5">
    <source>
        <dbReference type="ARBA" id="ARBA00013081"/>
    </source>
</evidence>
<dbReference type="GO" id="GO:0005634">
    <property type="term" value="C:nucleus"/>
    <property type="evidence" value="ECO:0007669"/>
    <property type="project" value="UniProtKB-SubCell"/>
</dbReference>
<dbReference type="PROSITE" id="PS50054">
    <property type="entry name" value="TYR_PHOSPHATASE_DUAL"/>
    <property type="match status" value="1"/>
</dbReference>
<dbReference type="InterPro" id="IPR029021">
    <property type="entry name" value="Prot-tyrosine_phosphatase-like"/>
</dbReference>
<feature type="domain" description="Tyrosine-protein phosphatase" evidence="16">
    <location>
        <begin position="199"/>
        <end position="343"/>
    </location>
</feature>
<evidence type="ECO:0000256" key="7">
    <source>
        <dbReference type="ARBA" id="ARBA00022801"/>
    </source>
</evidence>
<evidence type="ECO:0000256" key="2">
    <source>
        <dbReference type="ARBA" id="ARBA00004496"/>
    </source>
</evidence>
<dbReference type="GO" id="GO:0008138">
    <property type="term" value="F:protein tyrosine/serine/threonine phosphatase activity"/>
    <property type="evidence" value="ECO:0007669"/>
    <property type="project" value="TreeGrafter"/>
</dbReference>
<dbReference type="SMART" id="SM00195">
    <property type="entry name" value="DSPc"/>
    <property type="match status" value="1"/>
</dbReference>
<keyword evidence="19" id="KW-1185">Reference proteome</keyword>
<dbReference type="PROSITE" id="PS50056">
    <property type="entry name" value="TYR_PHOSPHATASE_2"/>
    <property type="match status" value="1"/>
</dbReference>
<dbReference type="AlphaFoldDB" id="A0A5J5D0V9"/>
<evidence type="ECO:0000256" key="14">
    <source>
        <dbReference type="ARBA" id="ARBA00068797"/>
    </source>
</evidence>
<dbReference type="EC" id="3.1.3.48" evidence="4"/>
<evidence type="ECO:0000256" key="12">
    <source>
        <dbReference type="ARBA" id="ARBA00051722"/>
    </source>
</evidence>
<comment type="function">
    <text evidence="13">Dual specificity phosphatase; can dephosphorylate both phosphotyrosine and phosphoserine or phosphothreonine residues. Can dephosphorylate glucokinase (in vitro). Has phosphatase activity with the synthetic substrate 6,8-difluoro-4-methylumbelliferyl phosphate and other in vitro substrates.</text>
</comment>
<dbReference type="GO" id="GO:0004725">
    <property type="term" value="F:protein tyrosine phosphatase activity"/>
    <property type="evidence" value="ECO:0007669"/>
    <property type="project" value="UniProtKB-EC"/>
</dbReference>
<feature type="domain" description="Tyrosine specific protein phosphatases" evidence="17">
    <location>
        <begin position="249"/>
        <end position="321"/>
    </location>
</feature>
<dbReference type="InterPro" id="IPR000387">
    <property type="entry name" value="Tyr_Pase_dom"/>
</dbReference>
<dbReference type="PANTHER" id="PTHR45848">
    <property type="entry name" value="DUAL SPECIFICITY PROTEIN PHOSPHATASE 12 FAMILY MEMBER"/>
    <property type="match status" value="1"/>
</dbReference>
<sequence length="484" mass="54155">MLAELVATAAGLKMRRGARAARAADGSGLTSTGRSREIWTLKKSAAEKTEECNSSDTFNQSNQATYTSQQPPKCESLRNMRIRHEVYSLGAAPGGWYCQCSTDTSCQTGKLRGQRFGVARLHHHMESLPQGTAPGGHSLYHQQLQDHWVRQEHRCPGTEHCSWAESGQLASLERRYEKKGWTLAADRQRRHSHLGEKKVMLLVDPGLYIGTAADLNDSQALADAVITHILSVDSVDPAPLVPADGNFRRKWINVLDEVTSDLLSHMDDCFLFIREAVDGGRAALVHCQAGRSRSATIVTAYLMKRYQLGFTEAYHRLKTVKQDVQVNRGFEEQLSLYESLQCEVDTSSPLYKQYRLTKITEKYPELQHIPRELFAADPAHSSSSEVSYRCRKCRRALFRGSSILSHPVGEGAPAFGHKKSSKLTMQWMEQALLGVMDGQLLCPKCSSKLGSFSWCGDQCSCGRWVTPAFQLHRNRVDEIQQLNI</sequence>
<evidence type="ECO:0000256" key="1">
    <source>
        <dbReference type="ARBA" id="ARBA00004123"/>
    </source>
</evidence>
<comment type="catalytic activity">
    <reaction evidence="11">
        <text>O-phospho-L-threonyl-[protein] + H2O = L-threonyl-[protein] + phosphate</text>
        <dbReference type="Rhea" id="RHEA:47004"/>
        <dbReference type="Rhea" id="RHEA-COMP:11060"/>
        <dbReference type="Rhea" id="RHEA-COMP:11605"/>
        <dbReference type="ChEBI" id="CHEBI:15377"/>
        <dbReference type="ChEBI" id="CHEBI:30013"/>
        <dbReference type="ChEBI" id="CHEBI:43474"/>
        <dbReference type="ChEBI" id="CHEBI:61977"/>
        <dbReference type="EC" id="3.1.3.16"/>
    </reaction>
</comment>
<evidence type="ECO:0000256" key="3">
    <source>
        <dbReference type="ARBA" id="ARBA00008601"/>
    </source>
</evidence>
<evidence type="ECO:0000256" key="4">
    <source>
        <dbReference type="ARBA" id="ARBA00013064"/>
    </source>
</evidence>
<dbReference type="GO" id="GO:0004722">
    <property type="term" value="F:protein serine/threonine phosphatase activity"/>
    <property type="evidence" value="ECO:0007669"/>
    <property type="project" value="UniProtKB-EC"/>
</dbReference>
<accession>A0A5J5D0V9</accession>
<keyword evidence="8" id="KW-0904">Protein phosphatase</keyword>
<dbReference type="InterPro" id="IPR016130">
    <property type="entry name" value="Tyr_Pase_AS"/>
</dbReference>
<evidence type="ECO:0000313" key="19">
    <source>
        <dbReference type="Proteomes" id="UP000327493"/>
    </source>
</evidence>
<proteinExistence type="inferred from homology"/>
<evidence type="ECO:0000256" key="6">
    <source>
        <dbReference type="ARBA" id="ARBA00022490"/>
    </source>
</evidence>